<evidence type="ECO:0000256" key="8">
    <source>
        <dbReference type="HAMAP-Rule" id="MF_00288"/>
    </source>
</evidence>
<dbReference type="EMBL" id="BMQS01000005">
    <property type="protein sequence ID" value="GGT91642.1"/>
    <property type="molecule type" value="Genomic_DNA"/>
</dbReference>
<dbReference type="HAMAP" id="MF_00288">
    <property type="entry name" value="MetE"/>
    <property type="match status" value="1"/>
</dbReference>
<reference evidence="11" key="4">
    <citation type="submission" date="2020-09" db="EMBL/GenBank/DDBJ databases">
        <authorList>
            <person name="Sun Q."/>
            <person name="Ohkuma M."/>
        </authorList>
    </citation>
    <scope>NUCLEOTIDE SEQUENCE</scope>
    <source>
        <strain evidence="11">JCM 31740</strain>
    </source>
</reference>
<comment type="similarity">
    <text evidence="1 8">Belongs to the archaeal MetE family.</text>
</comment>
<reference evidence="12" key="2">
    <citation type="submission" date="2018-04" db="EMBL/GenBank/DDBJ databases">
        <title>Complete genome sequence of Sulfodiicoccus acidiphilus strain HS-1.</title>
        <authorList>
            <person name="Sakai H.D."/>
            <person name="Kurosawa N."/>
        </authorList>
    </citation>
    <scope>NUCLEOTIDE SEQUENCE [LARGE SCALE GENOMIC DNA]</scope>
    <source>
        <strain evidence="12">HS-1</strain>
    </source>
</reference>
<name>A0A348B191_9CREN</name>
<dbReference type="RefSeq" id="WP_126449245.1">
    <property type="nucleotide sequence ID" value="NZ_AP018553.1"/>
</dbReference>
<comment type="cofactor">
    <cofactor evidence="8">
        <name>Zn(2+)</name>
        <dbReference type="ChEBI" id="CHEBI:29105"/>
    </cofactor>
    <text evidence="8">Binds 1 zinc ion per subunit.</text>
</comment>
<feature type="binding site" evidence="8">
    <location>
        <position position="300"/>
    </location>
    <ligand>
        <name>Zn(2+)</name>
        <dbReference type="ChEBI" id="CHEBI:29105"/>
        <note>catalytic</note>
    </ligand>
</feature>
<evidence type="ECO:0000256" key="3">
    <source>
        <dbReference type="ARBA" id="ARBA00022605"/>
    </source>
</evidence>
<gene>
    <name evidence="8" type="primary">metE</name>
    <name evidence="11" type="ORF">GCM10007116_06700</name>
    <name evidence="10" type="ORF">HS1genome_0332</name>
</gene>
<dbReference type="SUPFAM" id="SSF51726">
    <property type="entry name" value="UROD/MetE-like"/>
    <property type="match status" value="1"/>
</dbReference>
<dbReference type="NCBIfam" id="NF003317">
    <property type="entry name" value="PRK04326.1"/>
    <property type="match status" value="1"/>
</dbReference>
<comment type="function">
    <text evidence="8">Catalyzes the transfer of a methyl group to L-homocysteine resulting in methionine formation. The physiological methyl donor is unknown.</text>
</comment>
<dbReference type="GO" id="GO:0009086">
    <property type="term" value="P:methionine biosynthetic process"/>
    <property type="evidence" value="ECO:0007669"/>
    <property type="project" value="UniProtKB-UniRule"/>
</dbReference>
<evidence type="ECO:0000256" key="6">
    <source>
        <dbReference type="ARBA" id="ARBA00022833"/>
    </source>
</evidence>
<evidence type="ECO:0000259" key="9">
    <source>
        <dbReference type="Pfam" id="PF01717"/>
    </source>
</evidence>
<feature type="binding site" evidence="8">
    <location>
        <position position="212"/>
    </location>
    <ligand>
        <name>Zn(2+)</name>
        <dbReference type="ChEBI" id="CHEBI:29105"/>
        <note>catalytic</note>
    </ligand>
</feature>
<dbReference type="CDD" id="cd03311">
    <property type="entry name" value="CIMS_C_terminal_like"/>
    <property type="match status" value="1"/>
</dbReference>
<keyword evidence="6 8" id="KW-0862">Zinc</keyword>
<dbReference type="GeneID" id="38665834"/>
<dbReference type="UniPathway" id="UPA00051"/>
<evidence type="ECO:0000256" key="5">
    <source>
        <dbReference type="ARBA" id="ARBA00022723"/>
    </source>
</evidence>
<dbReference type="InterPro" id="IPR022921">
    <property type="entry name" value="MetE_arc"/>
</dbReference>
<dbReference type="GO" id="GO:0032259">
    <property type="term" value="P:methylation"/>
    <property type="evidence" value="ECO:0007669"/>
    <property type="project" value="UniProtKB-KW"/>
</dbReference>
<evidence type="ECO:0000256" key="1">
    <source>
        <dbReference type="ARBA" id="ARBA00007909"/>
    </source>
</evidence>
<organism evidence="10 12">
    <name type="scientific">Sulfodiicoccus acidiphilus</name>
    <dbReference type="NCBI Taxonomy" id="1670455"/>
    <lineage>
        <taxon>Archaea</taxon>
        <taxon>Thermoproteota</taxon>
        <taxon>Thermoprotei</taxon>
        <taxon>Sulfolobales</taxon>
        <taxon>Sulfolobaceae</taxon>
        <taxon>Sulfodiicoccus</taxon>
    </lineage>
</organism>
<dbReference type="Proteomes" id="UP000616143">
    <property type="component" value="Unassembled WGS sequence"/>
</dbReference>
<evidence type="ECO:0000313" key="12">
    <source>
        <dbReference type="Proteomes" id="UP000276741"/>
    </source>
</evidence>
<keyword evidence="7 8" id="KW-0486">Methionine biosynthesis</keyword>
<dbReference type="EC" id="2.1.1.-" evidence="8"/>
<dbReference type="Pfam" id="PF01717">
    <property type="entry name" value="Meth_synt_2"/>
    <property type="match status" value="1"/>
</dbReference>
<dbReference type="KEGG" id="sacd:HS1genome_0332"/>
<dbReference type="AlphaFoldDB" id="A0A348B191"/>
<keyword evidence="2 8" id="KW-0489">Methyltransferase</keyword>
<protein>
    <recommendedName>
        <fullName evidence="8">Methionine synthase</fullName>
        <ecNumber evidence="8">2.1.1.-</ecNumber>
    </recommendedName>
    <alternativeName>
        <fullName evidence="8">Homocysteine methyltransferase</fullName>
    </alternativeName>
</protein>
<comment type="pathway">
    <text evidence="8">Amino-acid biosynthesis; L-methionine biosynthesis via de novo pathway.</text>
</comment>
<dbReference type="InterPro" id="IPR038071">
    <property type="entry name" value="UROD/MetE-like_sf"/>
</dbReference>
<dbReference type="Gene3D" id="3.20.20.210">
    <property type="match status" value="1"/>
</dbReference>
<dbReference type="PANTHER" id="PTHR30519">
    <property type="entry name" value="5-METHYLTETRAHYDROPTEROYLTRIGLUTAMATE--HOMOCYSTEINE METHYLTRANSFERASE"/>
    <property type="match status" value="1"/>
</dbReference>
<keyword evidence="3 8" id="KW-0028">Amino-acid biosynthesis</keyword>
<evidence type="ECO:0000256" key="7">
    <source>
        <dbReference type="ARBA" id="ARBA00023167"/>
    </source>
</evidence>
<dbReference type="GO" id="GO:0003871">
    <property type="term" value="F:5-methyltetrahydropteroyltriglutamate-homocysteine S-methyltransferase activity"/>
    <property type="evidence" value="ECO:0007669"/>
    <property type="project" value="InterPro"/>
</dbReference>
<feature type="binding site" evidence="8">
    <location>
        <position position="214"/>
    </location>
    <ligand>
        <name>Zn(2+)</name>
        <dbReference type="ChEBI" id="CHEBI:29105"/>
        <note>catalytic</note>
    </ligand>
</feature>
<keyword evidence="4 8" id="KW-0808">Transferase</keyword>
<comment type="caution">
    <text evidence="8">Lacks conserved residue(s) required for the propagation of feature annotation.</text>
</comment>
<dbReference type="GO" id="GO:0008270">
    <property type="term" value="F:zinc ion binding"/>
    <property type="evidence" value="ECO:0007669"/>
    <property type="project" value="InterPro"/>
</dbReference>
<proteinExistence type="inferred from homology"/>
<accession>A0A348B191</accession>
<keyword evidence="12" id="KW-1185">Reference proteome</keyword>
<sequence length="342" mass="39287">MSSTLPLLPTTVIGSYPRPKWLREALRLRSTGRMKEEELREAFDDSVQVVLREHGLAGVDVPTDGEMRRDEMVEFFAERLGGFKFYGPVRVWGANYYRKPSVVSKVSYREPMLVDEFKYASSVSYTPNLKVTITGPYTMADWSYNEYYKSKEELAHDLAKVMNAEMKSLVEAGAKVIQVDEPAIHTHKSEVDWAVHVVNESVKGINVKVVLHVCYGDYSIIFPKLNELLVDQVNLALKNYDYEPIKLLKRYRIEKEIGVGVIDVHTNRVETPDEVAKDLNRVLKYLDYLPPHKFWVNPDCGLKLRPRKVAFEKLKSMVNGTLALRSRLKSTEEPTLKPLFSR</sequence>
<evidence type="ECO:0000256" key="2">
    <source>
        <dbReference type="ARBA" id="ARBA00022603"/>
    </source>
</evidence>
<evidence type="ECO:0000256" key="4">
    <source>
        <dbReference type="ARBA" id="ARBA00022679"/>
    </source>
</evidence>
<dbReference type="InterPro" id="IPR002629">
    <property type="entry name" value="Met_Synth_C/arc"/>
</dbReference>
<evidence type="ECO:0000313" key="10">
    <source>
        <dbReference type="EMBL" id="BBD71943.1"/>
    </source>
</evidence>
<evidence type="ECO:0000313" key="11">
    <source>
        <dbReference type="EMBL" id="GGT91642.1"/>
    </source>
</evidence>
<dbReference type="OrthoDB" id="17656at2157"/>
<reference evidence="11" key="1">
    <citation type="journal article" date="2014" name="Int. J. Syst. Evol. Microbiol.">
        <title>Complete genome sequence of Corynebacterium casei LMG S-19264T (=DSM 44701T), isolated from a smear-ripened cheese.</title>
        <authorList>
            <consortium name="US DOE Joint Genome Institute (JGI-PGF)"/>
            <person name="Walter F."/>
            <person name="Albersmeier A."/>
            <person name="Kalinowski J."/>
            <person name="Ruckert C."/>
        </authorList>
    </citation>
    <scope>NUCLEOTIDE SEQUENCE</scope>
    <source>
        <strain evidence="11">JCM 31740</strain>
    </source>
</reference>
<feature type="domain" description="Cobalamin-independent methionine synthase MetE C-terminal/archaeal" evidence="9">
    <location>
        <begin position="8"/>
        <end position="319"/>
    </location>
</feature>
<dbReference type="EMBL" id="AP018553">
    <property type="protein sequence ID" value="BBD71943.1"/>
    <property type="molecule type" value="Genomic_DNA"/>
</dbReference>
<keyword evidence="5 8" id="KW-0479">Metal-binding</keyword>
<dbReference type="Proteomes" id="UP000276741">
    <property type="component" value="Chromosome"/>
</dbReference>
<reference evidence="10" key="3">
    <citation type="journal article" date="2019" name="BMC Res. Notes">
        <title>Complete genome sequence of the Sulfodiicoccus acidiphilus strain HS-1T, the first crenarchaeon that lacks polB3, isolated from an acidic hot spring in Ohwaku-dani, Hakone, Japan.</title>
        <authorList>
            <person name="Sakai H.D."/>
            <person name="Kurosawa N."/>
        </authorList>
    </citation>
    <scope>NUCLEOTIDE SEQUENCE</scope>
    <source>
        <strain evidence="10">HS-1</strain>
    </source>
</reference>